<organism evidence="2 3">
    <name type="scientific">Asanoa hainanensis</name>
    <dbReference type="NCBI Taxonomy" id="560556"/>
    <lineage>
        <taxon>Bacteria</taxon>
        <taxon>Bacillati</taxon>
        <taxon>Actinomycetota</taxon>
        <taxon>Actinomycetes</taxon>
        <taxon>Micromonosporales</taxon>
        <taxon>Micromonosporaceae</taxon>
        <taxon>Asanoa</taxon>
    </lineage>
</organism>
<protein>
    <submittedName>
        <fullName evidence="2">Uncharacterized protein</fullName>
    </submittedName>
</protein>
<keyword evidence="3" id="KW-1185">Reference proteome</keyword>
<name>A0A239PGD8_9ACTN</name>
<feature type="transmembrane region" description="Helical" evidence="1">
    <location>
        <begin position="12"/>
        <end position="36"/>
    </location>
</feature>
<evidence type="ECO:0000313" key="2">
    <source>
        <dbReference type="EMBL" id="SNT65875.1"/>
    </source>
</evidence>
<gene>
    <name evidence="2" type="ORF">SAMN05421812_12821</name>
</gene>
<proteinExistence type="predicted"/>
<dbReference type="Proteomes" id="UP000198362">
    <property type="component" value="Unassembled WGS sequence"/>
</dbReference>
<sequence>MLGVDDQSGWAATALLAILPALVLPAGVVLVALLALAARKPRTRRHCLDVLSQLTRYAGRSRR</sequence>
<dbReference type="EMBL" id="FZPH01000028">
    <property type="protein sequence ID" value="SNT65875.1"/>
    <property type="molecule type" value="Genomic_DNA"/>
</dbReference>
<accession>A0A239PGD8</accession>
<evidence type="ECO:0000313" key="3">
    <source>
        <dbReference type="Proteomes" id="UP000198362"/>
    </source>
</evidence>
<keyword evidence="1" id="KW-1133">Transmembrane helix</keyword>
<reference evidence="2 3" key="1">
    <citation type="submission" date="2017-06" db="EMBL/GenBank/DDBJ databases">
        <authorList>
            <person name="Kim H.J."/>
            <person name="Triplett B.A."/>
        </authorList>
    </citation>
    <scope>NUCLEOTIDE SEQUENCE [LARGE SCALE GENOMIC DNA]</scope>
    <source>
        <strain evidence="2 3">CGMCC 4.5593</strain>
    </source>
</reference>
<evidence type="ECO:0000256" key="1">
    <source>
        <dbReference type="SAM" id="Phobius"/>
    </source>
</evidence>
<keyword evidence="1" id="KW-0812">Transmembrane</keyword>
<dbReference type="RefSeq" id="WP_089255544.1">
    <property type="nucleotide sequence ID" value="NZ_FZPH01000028.1"/>
</dbReference>
<keyword evidence="1" id="KW-0472">Membrane</keyword>
<dbReference type="AlphaFoldDB" id="A0A239PGD8"/>